<dbReference type="AlphaFoldDB" id="A0A8C5MCH4"/>
<evidence type="ECO:0000313" key="4">
    <source>
        <dbReference type="Ensembl" id="ENSLLEP00000012664.1"/>
    </source>
</evidence>
<evidence type="ECO:0000259" key="3">
    <source>
        <dbReference type="Pfam" id="PF04548"/>
    </source>
</evidence>
<dbReference type="Proteomes" id="UP000694569">
    <property type="component" value="Unplaced"/>
</dbReference>
<dbReference type="Pfam" id="PF04548">
    <property type="entry name" value="AIG1"/>
    <property type="match status" value="1"/>
</dbReference>
<evidence type="ECO:0000256" key="2">
    <source>
        <dbReference type="ARBA" id="ARBA00022741"/>
    </source>
</evidence>
<reference evidence="4" key="2">
    <citation type="submission" date="2025-09" db="UniProtKB">
        <authorList>
            <consortium name="Ensembl"/>
        </authorList>
    </citation>
    <scope>IDENTIFICATION</scope>
</reference>
<dbReference type="InterPro" id="IPR027417">
    <property type="entry name" value="P-loop_NTPase"/>
</dbReference>
<dbReference type="SUPFAM" id="SSF52540">
    <property type="entry name" value="P-loop containing nucleoside triphosphate hydrolases"/>
    <property type="match status" value="1"/>
</dbReference>
<evidence type="ECO:0000313" key="5">
    <source>
        <dbReference type="Proteomes" id="UP000694569"/>
    </source>
</evidence>
<sequence>MKKSRNTSHPAYSLHLKRSASTRDTSFKQMEFGKTNFGKTNKVIMMVGVSGAGKSTLINSMINHILGVKWTDKVRVNLFEENTNKSAGFNIPFSLTVIDTPGFGHTGGREEDAKISQQIKDCFTSKWGIKHIDAIAFVVKASDIRLTPEQRYVFDSILSIFGQNIKQNIVFCFTFSELRGKPKVLQTLTDASIPCALDADGKPIYFKFNNSDISPADDEDDGEGFPEEKSHWEMRRESLEKLFEFLQHADTKSLTLTREVLKEREALENAEFSVHLMVNILCQKLTNRKSPILLIRISK</sequence>
<dbReference type="Ensembl" id="ENSLLET00000013155.1">
    <property type="protein sequence ID" value="ENSLLEP00000012664.1"/>
    <property type="gene ID" value="ENSLLEG00000007998.1"/>
</dbReference>
<name>A0A8C5MCH4_9ANUR</name>
<organism evidence="4 5">
    <name type="scientific">Leptobrachium leishanense</name>
    <name type="common">Leishan spiny toad</name>
    <dbReference type="NCBI Taxonomy" id="445787"/>
    <lineage>
        <taxon>Eukaryota</taxon>
        <taxon>Metazoa</taxon>
        <taxon>Chordata</taxon>
        <taxon>Craniata</taxon>
        <taxon>Vertebrata</taxon>
        <taxon>Euteleostomi</taxon>
        <taxon>Amphibia</taxon>
        <taxon>Batrachia</taxon>
        <taxon>Anura</taxon>
        <taxon>Pelobatoidea</taxon>
        <taxon>Megophryidae</taxon>
        <taxon>Leptobrachium</taxon>
    </lineage>
</organism>
<proteinExistence type="inferred from homology"/>
<dbReference type="GO" id="GO:0005525">
    <property type="term" value="F:GTP binding"/>
    <property type="evidence" value="ECO:0007669"/>
    <property type="project" value="InterPro"/>
</dbReference>
<dbReference type="GeneTree" id="ENSGT00500000044904"/>
<keyword evidence="2" id="KW-0547">Nucleotide-binding</keyword>
<keyword evidence="5" id="KW-1185">Reference proteome</keyword>
<reference evidence="4" key="1">
    <citation type="submission" date="2025-08" db="UniProtKB">
        <authorList>
            <consortium name="Ensembl"/>
        </authorList>
    </citation>
    <scope>IDENTIFICATION</scope>
</reference>
<dbReference type="Gene3D" id="3.40.50.300">
    <property type="entry name" value="P-loop containing nucleotide triphosphate hydrolases"/>
    <property type="match status" value="1"/>
</dbReference>
<protein>
    <recommendedName>
        <fullName evidence="3">AIG1-type G domain-containing protein</fullName>
    </recommendedName>
</protein>
<accession>A0A8C5MCH4</accession>
<dbReference type="PANTHER" id="PTHR32046:SF11">
    <property type="entry name" value="IMMUNE-ASSOCIATED NUCLEOTIDE-BINDING PROTEIN 10-LIKE"/>
    <property type="match status" value="1"/>
</dbReference>
<dbReference type="OrthoDB" id="2386367at2759"/>
<dbReference type="InterPro" id="IPR006703">
    <property type="entry name" value="G_AIG1"/>
</dbReference>
<feature type="domain" description="AIG1-type G" evidence="3">
    <location>
        <begin position="44"/>
        <end position="194"/>
    </location>
</feature>
<dbReference type="PANTHER" id="PTHR32046">
    <property type="entry name" value="G DOMAIN-CONTAINING PROTEIN"/>
    <property type="match status" value="1"/>
</dbReference>
<evidence type="ECO:0000256" key="1">
    <source>
        <dbReference type="ARBA" id="ARBA00008535"/>
    </source>
</evidence>
<comment type="similarity">
    <text evidence="1">Belongs to the TRAFAC class TrmE-Era-EngA-EngB-Septin-like GTPase superfamily. AIG1/Toc34/Toc159-like paraseptin GTPase family. IAN subfamily.</text>
</comment>